<dbReference type="AlphaFoldDB" id="A0A3P7ZTJ3"/>
<evidence type="ECO:0000313" key="1">
    <source>
        <dbReference type="EMBL" id="VDO56138.1"/>
    </source>
</evidence>
<organism evidence="1 2">
    <name type="scientific">Brugia timori</name>
    <dbReference type="NCBI Taxonomy" id="42155"/>
    <lineage>
        <taxon>Eukaryota</taxon>
        <taxon>Metazoa</taxon>
        <taxon>Ecdysozoa</taxon>
        <taxon>Nematoda</taxon>
        <taxon>Chromadorea</taxon>
        <taxon>Rhabditida</taxon>
        <taxon>Spirurina</taxon>
        <taxon>Spiruromorpha</taxon>
        <taxon>Filarioidea</taxon>
        <taxon>Onchocercidae</taxon>
        <taxon>Brugia</taxon>
    </lineage>
</organism>
<name>A0A3P7ZTJ3_9BILA</name>
<protein>
    <submittedName>
        <fullName evidence="1">Uncharacterized protein</fullName>
    </submittedName>
</protein>
<evidence type="ECO:0000313" key="2">
    <source>
        <dbReference type="Proteomes" id="UP000280834"/>
    </source>
</evidence>
<gene>
    <name evidence="1" type="ORF">BTMF_LOCUS15850</name>
</gene>
<accession>A0A3P7ZTJ3</accession>
<keyword evidence="2" id="KW-1185">Reference proteome</keyword>
<dbReference type="EMBL" id="UZAG01023240">
    <property type="protein sequence ID" value="VDO56138.1"/>
    <property type="molecule type" value="Genomic_DNA"/>
</dbReference>
<reference evidence="1 2" key="1">
    <citation type="submission" date="2018-11" db="EMBL/GenBank/DDBJ databases">
        <authorList>
            <consortium name="Pathogen Informatics"/>
        </authorList>
    </citation>
    <scope>NUCLEOTIDE SEQUENCE [LARGE SCALE GENOMIC DNA]</scope>
</reference>
<dbReference type="Proteomes" id="UP000280834">
    <property type="component" value="Unassembled WGS sequence"/>
</dbReference>
<sequence>MIVGKHTDSLILPSHQTTITERLISIIPILEQIQSLEAISEIHEFWNNRGHRTDVVYKIY</sequence>
<proteinExistence type="predicted"/>